<dbReference type="GO" id="GO:1990904">
    <property type="term" value="C:ribonucleoprotein complex"/>
    <property type="evidence" value="ECO:0007669"/>
    <property type="project" value="UniProtKB-KW"/>
</dbReference>
<evidence type="ECO:0000256" key="2">
    <source>
        <dbReference type="SAM" id="MobiDB-lite"/>
    </source>
</evidence>
<dbReference type="PANTHER" id="PTHR46551:SF1">
    <property type="entry name" value="SAP DOMAIN-CONTAINING RIBONUCLEOPROTEIN"/>
    <property type="match status" value="1"/>
</dbReference>
<dbReference type="GO" id="GO:0005634">
    <property type="term" value="C:nucleus"/>
    <property type="evidence" value="ECO:0007669"/>
    <property type="project" value="TreeGrafter"/>
</dbReference>
<gene>
    <name evidence="3" type="ORF">M0812_10703</name>
</gene>
<keyword evidence="3" id="KW-0687">Ribonucleoprotein</keyword>
<sequence>MTSIQIKKNTNLKLEEKKTVSLSNTKRTAVFTNKKQIDLKNERKKRFQNNKIIMNSASLAKRKERFSNNTKEDKTKKGFQARPEISKVLTNNCTEKEKLNKRKAKFGIVTEKEKLNKRKEKFGIVSEKEKLDQRKEKFGIVSEKEKLDKRKEKFGIVSEKEKLDQRKEKFGIVSEKEKLNKRKEKFGNLNKNKNGTNKTVPISLDDVIKKGQRKRAHKHEELASHKKLITNSKSQIGNKQAHLQKKKKKKISKWQKVLNKKRNQNNAKKY</sequence>
<dbReference type="Proteomes" id="UP001146793">
    <property type="component" value="Unassembled WGS sequence"/>
</dbReference>
<proteinExistence type="predicted"/>
<feature type="compositionally biased region" description="Polar residues" evidence="2">
    <location>
        <begin position="229"/>
        <end position="238"/>
    </location>
</feature>
<accession>A0AAV7ZWG4</accession>
<protein>
    <submittedName>
        <fullName evidence="3">Sap domain-containing ribonucleoprotein</fullName>
    </submittedName>
</protein>
<evidence type="ECO:0000313" key="4">
    <source>
        <dbReference type="Proteomes" id="UP001146793"/>
    </source>
</evidence>
<keyword evidence="1" id="KW-0597">Phosphoprotein</keyword>
<comment type="caution">
    <text evidence="3">The sequence shown here is derived from an EMBL/GenBank/DDBJ whole genome shotgun (WGS) entry which is preliminary data.</text>
</comment>
<feature type="region of interest" description="Disordered" evidence="2">
    <location>
        <begin position="211"/>
        <end position="270"/>
    </location>
</feature>
<dbReference type="EMBL" id="JANTQA010000023">
    <property type="protein sequence ID" value="KAJ3444842.1"/>
    <property type="molecule type" value="Genomic_DNA"/>
</dbReference>
<dbReference type="GO" id="GO:0016973">
    <property type="term" value="P:poly(A)+ mRNA export from nucleus"/>
    <property type="evidence" value="ECO:0007669"/>
    <property type="project" value="TreeGrafter"/>
</dbReference>
<name>A0AAV7ZWG4_9EUKA</name>
<reference evidence="3" key="1">
    <citation type="submission" date="2022-08" db="EMBL/GenBank/DDBJ databases">
        <title>Novel sulphate-reducing endosymbionts in the free-living metamonad Anaeramoeba.</title>
        <authorList>
            <person name="Jerlstrom-Hultqvist J."/>
            <person name="Cepicka I."/>
            <person name="Gallot-Lavallee L."/>
            <person name="Salas-Leiva D."/>
            <person name="Curtis B.A."/>
            <person name="Zahonova K."/>
            <person name="Pipaliya S."/>
            <person name="Dacks J."/>
            <person name="Roger A.J."/>
        </authorList>
    </citation>
    <scope>NUCLEOTIDE SEQUENCE</scope>
    <source>
        <strain evidence="3">Busselton2</strain>
    </source>
</reference>
<dbReference type="InterPro" id="IPR052240">
    <property type="entry name" value="SAP_domain_ribonucleoprotein"/>
</dbReference>
<evidence type="ECO:0000313" key="3">
    <source>
        <dbReference type="EMBL" id="KAJ3444842.1"/>
    </source>
</evidence>
<dbReference type="PANTHER" id="PTHR46551">
    <property type="entry name" value="SAP DOMAIN-CONTAINING RIBONUCLEOPROTEIN"/>
    <property type="match status" value="1"/>
</dbReference>
<feature type="compositionally biased region" description="Basic residues" evidence="2">
    <location>
        <begin position="242"/>
        <end position="270"/>
    </location>
</feature>
<dbReference type="AlphaFoldDB" id="A0AAV7ZWG4"/>
<organism evidence="3 4">
    <name type="scientific">Anaeramoeba flamelloides</name>
    <dbReference type="NCBI Taxonomy" id="1746091"/>
    <lineage>
        <taxon>Eukaryota</taxon>
        <taxon>Metamonada</taxon>
        <taxon>Anaeramoebidae</taxon>
        <taxon>Anaeramoeba</taxon>
    </lineage>
</organism>
<evidence type="ECO:0000256" key="1">
    <source>
        <dbReference type="ARBA" id="ARBA00022553"/>
    </source>
</evidence>